<gene>
    <name evidence="1" type="ORF">MM415A03823_0001</name>
</gene>
<organism evidence="1">
    <name type="scientific">viral metagenome</name>
    <dbReference type="NCBI Taxonomy" id="1070528"/>
    <lineage>
        <taxon>unclassified sequences</taxon>
        <taxon>metagenomes</taxon>
        <taxon>organismal metagenomes</taxon>
    </lineage>
</organism>
<dbReference type="AlphaFoldDB" id="A0A6M3JJL7"/>
<sequence length="96" mass="10357">MPNILTCVYCGMKYPEGTPPAKAQILTDHIKICEKHPMRQAEATILKLRTALIGIVGASDKKELEGMELAIRKLTAPMADKAASIDAIHALIETSG</sequence>
<name>A0A6M3JJL7_9ZZZZ</name>
<evidence type="ECO:0000313" key="1">
    <source>
        <dbReference type="EMBL" id="QJA70294.1"/>
    </source>
</evidence>
<protein>
    <submittedName>
        <fullName evidence="1">Uncharacterized protein</fullName>
    </submittedName>
</protein>
<reference evidence="1" key="1">
    <citation type="submission" date="2020-03" db="EMBL/GenBank/DDBJ databases">
        <title>The deep terrestrial virosphere.</title>
        <authorList>
            <person name="Holmfeldt K."/>
            <person name="Nilsson E."/>
            <person name="Simone D."/>
            <person name="Lopez-Fernandez M."/>
            <person name="Wu X."/>
            <person name="de Brujin I."/>
            <person name="Lundin D."/>
            <person name="Andersson A."/>
            <person name="Bertilsson S."/>
            <person name="Dopson M."/>
        </authorList>
    </citation>
    <scope>NUCLEOTIDE SEQUENCE</scope>
    <source>
        <strain evidence="1">MM415A03823</strain>
    </source>
</reference>
<proteinExistence type="predicted"/>
<dbReference type="EMBL" id="MT141781">
    <property type="protein sequence ID" value="QJA70294.1"/>
    <property type="molecule type" value="Genomic_DNA"/>
</dbReference>
<accession>A0A6M3JJL7</accession>